<reference evidence="2 3" key="1">
    <citation type="submission" date="2024-05" db="EMBL/GenBank/DDBJ databases">
        <title>A draft genome resource for the thread blight pathogen Marasmius tenuissimus strain MS-2.</title>
        <authorList>
            <person name="Yulfo-Soto G.E."/>
            <person name="Baruah I.K."/>
            <person name="Amoako-Attah I."/>
            <person name="Bukari Y."/>
            <person name="Meinhardt L.W."/>
            <person name="Bailey B.A."/>
            <person name="Cohen S.P."/>
        </authorList>
    </citation>
    <scope>NUCLEOTIDE SEQUENCE [LARGE SCALE GENOMIC DNA]</scope>
    <source>
        <strain evidence="2 3">MS-2</strain>
    </source>
</reference>
<keyword evidence="3" id="KW-1185">Reference proteome</keyword>
<feature type="compositionally biased region" description="Basic and acidic residues" evidence="1">
    <location>
        <begin position="145"/>
        <end position="154"/>
    </location>
</feature>
<feature type="compositionally biased region" description="Polar residues" evidence="1">
    <location>
        <begin position="31"/>
        <end position="50"/>
    </location>
</feature>
<protein>
    <submittedName>
        <fullName evidence="2">Uncharacterized protein</fullName>
    </submittedName>
</protein>
<evidence type="ECO:0000313" key="3">
    <source>
        <dbReference type="Proteomes" id="UP001437256"/>
    </source>
</evidence>
<feature type="region of interest" description="Disordered" evidence="1">
    <location>
        <begin position="1"/>
        <end position="73"/>
    </location>
</feature>
<feature type="region of interest" description="Disordered" evidence="1">
    <location>
        <begin position="91"/>
        <end position="154"/>
    </location>
</feature>
<gene>
    <name evidence="2" type="ORF">AAF712_002515</name>
</gene>
<organism evidence="2 3">
    <name type="scientific">Marasmius tenuissimus</name>
    <dbReference type="NCBI Taxonomy" id="585030"/>
    <lineage>
        <taxon>Eukaryota</taxon>
        <taxon>Fungi</taxon>
        <taxon>Dikarya</taxon>
        <taxon>Basidiomycota</taxon>
        <taxon>Agaricomycotina</taxon>
        <taxon>Agaricomycetes</taxon>
        <taxon>Agaricomycetidae</taxon>
        <taxon>Agaricales</taxon>
        <taxon>Marasmiineae</taxon>
        <taxon>Marasmiaceae</taxon>
        <taxon>Marasmius</taxon>
    </lineage>
</organism>
<feature type="compositionally biased region" description="Polar residues" evidence="1">
    <location>
        <begin position="121"/>
        <end position="143"/>
    </location>
</feature>
<sequence length="154" mass="16650">MQSSQMVRKTAIVSKPKKQHQRVERRATDSDGVTQTRSVTQNLNSRSPQTVAKAAAVSNPHKQHRTIGKRPANSLGATVVTSVSHELTVAPSLQTLSPADSVSNKRETKPKAGEELKNPKKTANSISTQFSSAPPQTTRSQKTLAKGEGKATWR</sequence>
<comment type="caution">
    <text evidence="2">The sequence shown here is derived from an EMBL/GenBank/DDBJ whole genome shotgun (WGS) entry which is preliminary data.</text>
</comment>
<dbReference type="EMBL" id="JBBXMP010000007">
    <property type="protein sequence ID" value="KAL0070328.1"/>
    <property type="molecule type" value="Genomic_DNA"/>
</dbReference>
<feature type="compositionally biased region" description="Basic and acidic residues" evidence="1">
    <location>
        <begin position="103"/>
        <end position="118"/>
    </location>
</feature>
<evidence type="ECO:0000256" key="1">
    <source>
        <dbReference type="SAM" id="MobiDB-lite"/>
    </source>
</evidence>
<accession>A0ABR3A9R0</accession>
<evidence type="ECO:0000313" key="2">
    <source>
        <dbReference type="EMBL" id="KAL0070328.1"/>
    </source>
</evidence>
<feature type="compositionally biased region" description="Polar residues" evidence="1">
    <location>
        <begin position="91"/>
        <end position="102"/>
    </location>
</feature>
<dbReference type="Proteomes" id="UP001437256">
    <property type="component" value="Unassembled WGS sequence"/>
</dbReference>
<proteinExistence type="predicted"/>
<name>A0ABR3A9R0_9AGAR</name>